<organism evidence="1 2">
    <name type="scientific">Bradyrhizobium arachidis</name>
    <dbReference type="NCBI Taxonomy" id="858423"/>
    <lineage>
        <taxon>Bacteria</taxon>
        <taxon>Pseudomonadati</taxon>
        <taxon>Pseudomonadota</taxon>
        <taxon>Alphaproteobacteria</taxon>
        <taxon>Hyphomicrobiales</taxon>
        <taxon>Nitrobacteraceae</taxon>
        <taxon>Bradyrhizobium</taxon>
    </lineage>
</organism>
<dbReference type="EMBL" id="CP030050">
    <property type="protein sequence ID" value="QOZ67154.1"/>
    <property type="molecule type" value="Genomic_DNA"/>
</dbReference>
<dbReference type="AlphaFoldDB" id="A0AAE7NJQ5"/>
<gene>
    <name evidence="1" type="ORF">WN72_13140</name>
</gene>
<dbReference type="RefSeq" id="WP_092217927.1">
    <property type="nucleotide sequence ID" value="NZ_CP030050.1"/>
</dbReference>
<protein>
    <submittedName>
        <fullName evidence="1">Uncharacterized protein</fullName>
    </submittedName>
</protein>
<proteinExistence type="predicted"/>
<dbReference type="Proteomes" id="UP000594015">
    <property type="component" value="Chromosome"/>
</dbReference>
<sequence>MQEGKTRFGARMNLRLTEPLADAIKRAADKRVQTYADYVRTATVERLGADGIEIERGAA</sequence>
<dbReference type="KEGG" id="barh:WN72_13140"/>
<reference evidence="1 2" key="1">
    <citation type="submission" date="2018-06" db="EMBL/GenBank/DDBJ databases">
        <title>Comparative genomics of Bradyrhizobium nodulating Arachidis hypogaea.</title>
        <authorList>
            <person name="Li Y."/>
        </authorList>
    </citation>
    <scope>NUCLEOTIDE SEQUENCE [LARGE SCALE GENOMIC DNA]</scope>
    <source>
        <strain evidence="1 2">CCBAU 051107</strain>
    </source>
</reference>
<evidence type="ECO:0000313" key="2">
    <source>
        <dbReference type="Proteomes" id="UP000594015"/>
    </source>
</evidence>
<accession>A0AAE7NJQ5</accession>
<evidence type="ECO:0000313" key="1">
    <source>
        <dbReference type="EMBL" id="QOZ67154.1"/>
    </source>
</evidence>
<name>A0AAE7NJQ5_9BRAD</name>